<evidence type="ECO:0008006" key="3">
    <source>
        <dbReference type="Google" id="ProtNLM"/>
    </source>
</evidence>
<dbReference type="AlphaFoldDB" id="A0AAW6E025"/>
<protein>
    <recommendedName>
        <fullName evidence="3">Peptidase M56 domain-containing protein</fullName>
    </recommendedName>
</protein>
<dbReference type="Proteomes" id="UP001211421">
    <property type="component" value="Unassembled WGS sequence"/>
</dbReference>
<dbReference type="RefSeq" id="WP_195551132.1">
    <property type="nucleotide sequence ID" value="NZ_JADMNX010000002.1"/>
</dbReference>
<reference evidence="1" key="1">
    <citation type="submission" date="2023-01" db="EMBL/GenBank/DDBJ databases">
        <title>Human gut microbiome strain richness.</title>
        <authorList>
            <person name="Chen-Liaw A."/>
        </authorList>
    </citation>
    <scope>NUCLEOTIDE SEQUENCE</scope>
    <source>
        <strain evidence="1">D59st1_B8_D59t2_181005</strain>
    </source>
</reference>
<comment type="caution">
    <text evidence="1">The sequence shown here is derived from an EMBL/GenBank/DDBJ whole genome shotgun (WGS) entry which is preliminary data.</text>
</comment>
<gene>
    <name evidence="1" type="ORF">PNV70_03335</name>
</gene>
<sequence>MVNYSEFIEIVCSNLKITKPIVEEVLFLHTPTQLAEYVPADNVLKYRMGKMPLDIMFAIAHELRHKWQAENCPEIFQNYINSTDTDIEQYNLQSAEIDANAYAMVIMESGFGITPQFKGLSEKIKKKISLRANEIVEE</sequence>
<evidence type="ECO:0000313" key="1">
    <source>
        <dbReference type="EMBL" id="MDB8741100.1"/>
    </source>
</evidence>
<evidence type="ECO:0000313" key="2">
    <source>
        <dbReference type="Proteomes" id="UP001211421"/>
    </source>
</evidence>
<dbReference type="EMBL" id="JAQMLS010000002">
    <property type="protein sequence ID" value="MDB8741100.1"/>
    <property type="molecule type" value="Genomic_DNA"/>
</dbReference>
<accession>A0AAW6E025</accession>
<proteinExistence type="predicted"/>
<organism evidence="1 2">
    <name type="scientific">Ruminococcus bicirculans</name>
    <name type="common">ex Wegman et al. 2014</name>
    <dbReference type="NCBI Taxonomy" id="1160721"/>
    <lineage>
        <taxon>Bacteria</taxon>
        <taxon>Bacillati</taxon>
        <taxon>Bacillota</taxon>
        <taxon>Clostridia</taxon>
        <taxon>Eubacteriales</taxon>
        <taxon>Oscillospiraceae</taxon>
        <taxon>Ruminococcus</taxon>
    </lineage>
</organism>
<name>A0AAW6E025_9FIRM</name>